<dbReference type="AlphaFoldDB" id="A0A5C6BKX5"/>
<organism evidence="7 8">
    <name type="scientific">Symmachiella macrocystis</name>
    <dbReference type="NCBI Taxonomy" id="2527985"/>
    <lineage>
        <taxon>Bacteria</taxon>
        <taxon>Pseudomonadati</taxon>
        <taxon>Planctomycetota</taxon>
        <taxon>Planctomycetia</taxon>
        <taxon>Planctomycetales</taxon>
        <taxon>Planctomycetaceae</taxon>
        <taxon>Symmachiella</taxon>
    </lineage>
</organism>
<name>A0A5C6BKX5_9PLAN</name>
<dbReference type="GO" id="GO:0071973">
    <property type="term" value="P:bacterial-type flagellum-dependent cell motility"/>
    <property type="evidence" value="ECO:0007669"/>
    <property type="project" value="TreeGrafter"/>
</dbReference>
<comment type="subcellular location">
    <subcellularLocation>
        <location evidence="1">Cytoplasm</location>
        <location evidence="1">Cytosol</location>
    </subcellularLocation>
</comment>
<dbReference type="GO" id="GO:0044780">
    <property type="term" value="P:bacterial-type flagellum assembly"/>
    <property type="evidence" value="ECO:0007669"/>
    <property type="project" value="InterPro"/>
</dbReference>
<comment type="caution">
    <text evidence="7">The sequence shown here is derived from an EMBL/GenBank/DDBJ whole genome shotgun (WGS) entry which is preliminary data.</text>
</comment>
<dbReference type="InterPro" id="IPR003713">
    <property type="entry name" value="FliS"/>
</dbReference>
<dbReference type="Gene3D" id="1.20.120.340">
    <property type="entry name" value="Flagellar protein FliS"/>
    <property type="match status" value="1"/>
</dbReference>
<gene>
    <name evidence="7" type="primary">fliS</name>
    <name evidence="7" type="ORF">CA54_06510</name>
</gene>
<keyword evidence="3" id="KW-0963">Cytoplasm</keyword>
<feature type="region of interest" description="Disordered" evidence="6">
    <location>
        <begin position="123"/>
        <end position="150"/>
    </location>
</feature>
<dbReference type="OrthoDB" id="291236at2"/>
<proteinExistence type="inferred from homology"/>
<evidence type="ECO:0000256" key="1">
    <source>
        <dbReference type="ARBA" id="ARBA00004514"/>
    </source>
</evidence>
<evidence type="ECO:0000256" key="6">
    <source>
        <dbReference type="SAM" id="MobiDB-lite"/>
    </source>
</evidence>
<evidence type="ECO:0000256" key="3">
    <source>
        <dbReference type="ARBA" id="ARBA00022490"/>
    </source>
</evidence>
<keyword evidence="7" id="KW-0282">Flagellum</keyword>
<evidence type="ECO:0000256" key="2">
    <source>
        <dbReference type="ARBA" id="ARBA00008787"/>
    </source>
</evidence>
<dbReference type="GO" id="GO:0005829">
    <property type="term" value="C:cytosol"/>
    <property type="evidence" value="ECO:0007669"/>
    <property type="project" value="UniProtKB-SubCell"/>
</dbReference>
<dbReference type="InterPro" id="IPR036584">
    <property type="entry name" value="FliS_sf"/>
</dbReference>
<keyword evidence="8" id="KW-1185">Reference proteome</keyword>
<accession>A0A5C6BKX5</accession>
<dbReference type="Proteomes" id="UP000320735">
    <property type="component" value="Unassembled WGS sequence"/>
</dbReference>
<keyword evidence="5" id="KW-0143">Chaperone</keyword>
<evidence type="ECO:0000313" key="7">
    <source>
        <dbReference type="EMBL" id="TWU11839.1"/>
    </source>
</evidence>
<comment type="similarity">
    <text evidence="2">Belongs to the FliS family.</text>
</comment>
<reference evidence="7 8" key="1">
    <citation type="submission" date="2019-02" db="EMBL/GenBank/DDBJ databases">
        <title>Deep-cultivation of Planctomycetes and their phenomic and genomic characterization uncovers novel biology.</title>
        <authorList>
            <person name="Wiegand S."/>
            <person name="Jogler M."/>
            <person name="Boedeker C."/>
            <person name="Pinto D."/>
            <person name="Vollmers J."/>
            <person name="Rivas-Marin E."/>
            <person name="Kohn T."/>
            <person name="Peeters S.H."/>
            <person name="Heuer A."/>
            <person name="Rast P."/>
            <person name="Oberbeckmann S."/>
            <person name="Bunk B."/>
            <person name="Jeske O."/>
            <person name="Meyerdierks A."/>
            <person name="Storesund J.E."/>
            <person name="Kallscheuer N."/>
            <person name="Luecker S."/>
            <person name="Lage O.M."/>
            <person name="Pohl T."/>
            <person name="Merkel B.J."/>
            <person name="Hornburger P."/>
            <person name="Mueller R.-W."/>
            <person name="Bruemmer F."/>
            <person name="Labrenz M."/>
            <person name="Spormann A.M."/>
            <person name="Op Den Camp H."/>
            <person name="Overmann J."/>
            <person name="Amann R."/>
            <person name="Jetten M.S.M."/>
            <person name="Mascher T."/>
            <person name="Medema M.H."/>
            <person name="Devos D.P."/>
            <person name="Kaster A.-K."/>
            <person name="Ovreas L."/>
            <person name="Rohde M."/>
            <person name="Galperin M.Y."/>
            <person name="Jogler C."/>
        </authorList>
    </citation>
    <scope>NUCLEOTIDE SEQUENCE [LARGE SCALE GENOMIC DNA]</scope>
    <source>
        <strain evidence="7 8">CA54</strain>
    </source>
</reference>
<dbReference type="SUPFAM" id="SSF101116">
    <property type="entry name" value="Flagellar export chaperone FliS"/>
    <property type="match status" value="1"/>
</dbReference>
<dbReference type="PANTHER" id="PTHR34773">
    <property type="entry name" value="FLAGELLAR SECRETION CHAPERONE FLIS"/>
    <property type="match status" value="1"/>
</dbReference>
<dbReference type="CDD" id="cd16098">
    <property type="entry name" value="FliS"/>
    <property type="match status" value="1"/>
</dbReference>
<evidence type="ECO:0000256" key="5">
    <source>
        <dbReference type="ARBA" id="ARBA00023186"/>
    </source>
</evidence>
<dbReference type="EMBL" id="SJPP01000001">
    <property type="protein sequence ID" value="TWU11839.1"/>
    <property type="molecule type" value="Genomic_DNA"/>
</dbReference>
<dbReference type="Pfam" id="PF02561">
    <property type="entry name" value="FliS"/>
    <property type="match status" value="1"/>
</dbReference>
<evidence type="ECO:0000256" key="4">
    <source>
        <dbReference type="ARBA" id="ARBA00022795"/>
    </source>
</evidence>
<evidence type="ECO:0000313" key="8">
    <source>
        <dbReference type="Proteomes" id="UP000320735"/>
    </source>
</evidence>
<keyword evidence="7" id="KW-0969">Cilium</keyword>
<dbReference type="RefSeq" id="WP_146369386.1">
    <property type="nucleotide sequence ID" value="NZ_SJPP01000001.1"/>
</dbReference>
<keyword evidence="7" id="KW-0966">Cell projection</keyword>
<keyword evidence="4" id="KW-1005">Bacterial flagellum biogenesis</keyword>
<dbReference type="PANTHER" id="PTHR34773:SF1">
    <property type="entry name" value="FLAGELLAR SECRETION CHAPERONE FLIS"/>
    <property type="match status" value="1"/>
</dbReference>
<sequence length="150" mass="16664">MPAADQYLETQVLTAPPEQLHMLVVDGALRFARLGVQALGEADYALSHDSFSRSREFVNELINGLKADGDEAMVVNMQAVFGFVYRALVDADGQRDAQAAIDAIKILQQHRQTWVELMEKVNSERPATSTPTPHHAMLDEQESPSRSWVS</sequence>
<protein>
    <submittedName>
        <fullName evidence="7">Flagellar protein FliS</fullName>
    </submittedName>
</protein>